<dbReference type="PROSITE" id="PS50005">
    <property type="entry name" value="TPR"/>
    <property type="match status" value="1"/>
</dbReference>
<dbReference type="PANTHER" id="PTHR46512:SF10">
    <property type="entry name" value="FK506-BINDING PROTEIN-LIKE"/>
    <property type="match status" value="1"/>
</dbReference>
<dbReference type="InParanoid" id="A0A1Y1KX55"/>
<reference evidence="2" key="1">
    <citation type="journal article" date="2016" name="Sci. Rep.">
        <title>Molecular characterization of firefly nuptial gifts: a multi-omics approach sheds light on postcopulatory sexual selection.</title>
        <authorList>
            <person name="Al-Wathiqui N."/>
            <person name="Fallon T.R."/>
            <person name="South A."/>
            <person name="Weng J.K."/>
            <person name="Lewis S.M."/>
        </authorList>
    </citation>
    <scope>NUCLEOTIDE SEQUENCE</scope>
</reference>
<dbReference type="EMBL" id="GEZM01075110">
    <property type="protein sequence ID" value="JAV64275.1"/>
    <property type="molecule type" value="Transcribed_RNA"/>
</dbReference>
<dbReference type="EMBL" id="VVIM01000001">
    <property type="protein sequence ID" value="KAB0804993.1"/>
    <property type="molecule type" value="Genomic_DNA"/>
</dbReference>
<dbReference type="Proteomes" id="UP000327044">
    <property type="component" value="Unassembled WGS sequence"/>
</dbReference>
<keyword evidence="4" id="KW-1185">Reference proteome</keyword>
<dbReference type="SMART" id="SM00028">
    <property type="entry name" value="TPR"/>
    <property type="match status" value="2"/>
</dbReference>
<evidence type="ECO:0000256" key="1">
    <source>
        <dbReference type="PROSITE-ProRule" id="PRU00339"/>
    </source>
</evidence>
<organism evidence="2">
    <name type="scientific">Photinus pyralis</name>
    <name type="common">Common eastern firefly</name>
    <name type="synonym">Lampyris pyralis</name>
    <dbReference type="NCBI Taxonomy" id="7054"/>
    <lineage>
        <taxon>Eukaryota</taxon>
        <taxon>Metazoa</taxon>
        <taxon>Ecdysozoa</taxon>
        <taxon>Arthropoda</taxon>
        <taxon>Hexapoda</taxon>
        <taxon>Insecta</taxon>
        <taxon>Pterygota</taxon>
        <taxon>Neoptera</taxon>
        <taxon>Endopterygota</taxon>
        <taxon>Coleoptera</taxon>
        <taxon>Polyphaga</taxon>
        <taxon>Elateriformia</taxon>
        <taxon>Elateroidea</taxon>
        <taxon>Lampyridae</taxon>
        <taxon>Lampyrinae</taxon>
        <taxon>Photinus</taxon>
    </lineage>
</organism>
<reference evidence="3" key="3">
    <citation type="submission" date="2019-08" db="EMBL/GenBank/DDBJ databases">
        <authorList>
            <consortium name="Photinus pyralis genome working group"/>
            <person name="Fallon T.R."/>
            <person name="Sander Lower S.E."/>
            <person name="Weng J.-K."/>
        </authorList>
    </citation>
    <scope>NUCLEOTIDE SEQUENCE</scope>
    <source>
        <strain evidence="3">1611_PpyrPB1</strain>
        <tissue evidence="3">Whole body</tissue>
    </source>
</reference>
<name>A0A1Y1KX55_PHOPY</name>
<evidence type="ECO:0000313" key="4">
    <source>
        <dbReference type="Proteomes" id="UP000327044"/>
    </source>
</evidence>
<gene>
    <name evidence="3" type="ORF">PPYR_01963</name>
</gene>
<dbReference type="InterPro" id="IPR050754">
    <property type="entry name" value="FKBP4/5/8-like"/>
</dbReference>
<accession>A0A1Y1KX55</accession>
<evidence type="ECO:0000313" key="3">
    <source>
        <dbReference type="EMBL" id="KAB0804993.1"/>
    </source>
</evidence>
<keyword evidence="1" id="KW-0802">TPR repeat</keyword>
<feature type="repeat" description="TPR" evidence="1">
    <location>
        <begin position="208"/>
        <end position="241"/>
    </location>
</feature>
<protein>
    <submittedName>
        <fullName evidence="2">Uncharacterized protein</fullName>
    </submittedName>
</protein>
<dbReference type="OrthoDB" id="433738at2759"/>
<dbReference type="AlphaFoldDB" id="A0A1Y1KX55"/>
<reference evidence="3 4" key="2">
    <citation type="journal article" date="2018" name="Elife">
        <title>Firefly genomes illuminate parallel origins of bioluminescence in beetles.</title>
        <authorList>
            <person name="Fallon T.R."/>
            <person name="Lower S.E."/>
            <person name="Chang C.H."/>
            <person name="Bessho-Uehara M."/>
            <person name="Martin G.J."/>
            <person name="Bewick A.J."/>
            <person name="Behringer M."/>
            <person name="Debat H.J."/>
            <person name="Wong I."/>
            <person name="Day J.C."/>
            <person name="Suvorov A."/>
            <person name="Silva C.J."/>
            <person name="Stanger-Hall K.F."/>
            <person name="Hall D.W."/>
            <person name="Schmitz R.J."/>
            <person name="Nelson D.R."/>
            <person name="Lewis S.M."/>
            <person name="Shigenobu S."/>
            <person name="Bybee S.M."/>
            <person name="Larracuente A.M."/>
            <person name="Oba Y."/>
            <person name="Weng J.K."/>
        </authorList>
    </citation>
    <scope>NUCLEOTIDE SEQUENCE [LARGE SCALE GENOMIC DNA]</scope>
    <source>
        <strain evidence="3">1611_PpyrPB1</strain>
        <tissue evidence="3">Whole body</tissue>
    </source>
</reference>
<sequence length="272" mass="30752">MALNVWVSPDGVIKKEIITHGSSGLKPTENCKCYIKVSETCIGELKKFTETGLYILGDSDTTIERNLDNCLMYMSNGEVARVTFALETICIFTLELVNFEGEDLICNWDAGKRMRLASNHKNRGVELFKDSRYVDASCRFSKGLKILCSLPIGVNEPVTDIDDVPLIDIQNLKVNLYNNLASCYLKCCDYQTVLELCQKVFEIDNRNVKALYKQGVALYELQDYEKAQTSLMSLLEINSDNKAALEKLKHVNIKVNESNLKVNAMIKKMFSK</sequence>
<evidence type="ECO:0000313" key="2">
    <source>
        <dbReference type="EMBL" id="JAV64275.1"/>
    </source>
</evidence>
<dbReference type="SUPFAM" id="SSF48452">
    <property type="entry name" value="TPR-like"/>
    <property type="match status" value="1"/>
</dbReference>
<dbReference type="PANTHER" id="PTHR46512">
    <property type="entry name" value="PEPTIDYLPROLYL ISOMERASE"/>
    <property type="match status" value="1"/>
</dbReference>
<proteinExistence type="predicted"/>
<dbReference type="Pfam" id="PF13181">
    <property type="entry name" value="TPR_8"/>
    <property type="match status" value="1"/>
</dbReference>
<dbReference type="InterPro" id="IPR019734">
    <property type="entry name" value="TPR_rpt"/>
</dbReference>
<dbReference type="FunCoup" id="A0A1Y1KX55">
    <property type="interactions" value="170"/>
</dbReference>
<dbReference type="InterPro" id="IPR011990">
    <property type="entry name" value="TPR-like_helical_dom_sf"/>
</dbReference>
<dbReference type="Gene3D" id="1.25.40.10">
    <property type="entry name" value="Tetratricopeptide repeat domain"/>
    <property type="match status" value="1"/>
</dbReference>
<dbReference type="EMBL" id="GEZM01075111">
    <property type="protein sequence ID" value="JAV64272.1"/>
    <property type="molecule type" value="Transcribed_RNA"/>
</dbReference>